<dbReference type="RefSeq" id="WP_073625325.1">
    <property type="nucleotide sequence ID" value="NZ_FRXO01000001.1"/>
</dbReference>
<dbReference type="PIRSF" id="PIRSF032064">
    <property type="entry name" value="UCP032064"/>
    <property type="match status" value="1"/>
</dbReference>
<protein>
    <recommendedName>
        <fullName evidence="4">DUF721 domain-containing protein</fullName>
    </recommendedName>
</protein>
<dbReference type="STRING" id="1123029.SAMN02745172_00169"/>
<accession>A0A1M7Z5M0</accession>
<dbReference type="OrthoDB" id="7160947at2"/>
<organism evidence="2 3">
    <name type="scientific">Pseudoxanthobacter soli DSM 19599</name>
    <dbReference type="NCBI Taxonomy" id="1123029"/>
    <lineage>
        <taxon>Bacteria</taxon>
        <taxon>Pseudomonadati</taxon>
        <taxon>Pseudomonadota</taxon>
        <taxon>Alphaproteobacteria</taxon>
        <taxon>Hyphomicrobiales</taxon>
        <taxon>Segnochrobactraceae</taxon>
        <taxon>Pseudoxanthobacter</taxon>
    </lineage>
</organism>
<keyword evidence="3" id="KW-1185">Reference proteome</keyword>
<feature type="region of interest" description="Disordered" evidence="1">
    <location>
        <begin position="122"/>
        <end position="142"/>
    </location>
</feature>
<evidence type="ECO:0000313" key="3">
    <source>
        <dbReference type="Proteomes" id="UP000186406"/>
    </source>
</evidence>
<dbReference type="InterPro" id="IPR007922">
    <property type="entry name" value="DciA-like"/>
</dbReference>
<evidence type="ECO:0000313" key="2">
    <source>
        <dbReference type="EMBL" id="SHO60080.1"/>
    </source>
</evidence>
<dbReference type="Pfam" id="PF05258">
    <property type="entry name" value="DciA"/>
    <property type="match status" value="1"/>
</dbReference>
<dbReference type="EMBL" id="FRXO01000001">
    <property type="protein sequence ID" value="SHO60080.1"/>
    <property type="molecule type" value="Genomic_DNA"/>
</dbReference>
<proteinExistence type="predicted"/>
<dbReference type="AlphaFoldDB" id="A0A1M7Z5M0"/>
<reference evidence="2 3" key="1">
    <citation type="submission" date="2016-12" db="EMBL/GenBank/DDBJ databases">
        <authorList>
            <person name="Song W.-J."/>
            <person name="Kurnit D.M."/>
        </authorList>
    </citation>
    <scope>NUCLEOTIDE SEQUENCE [LARGE SCALE GENOMIC DNA]</scope>
    <source>
        <strain evidence="2 3">DSM 19599</strain>
    </source>
</reference>
<dbReference type="Proteomes" id="UP000186406">
    <property type="component" value="Unassembled WGS sequence"/>
</dbReference>
<name>A0A1M7Z5M0_9HYPH</name>
<gene>
    <name evidence="2" type="ORF">SAMN02745172_00169</name>
</gene>
<dbReference type="InterPro" id="IPR010593">
    <property type="entry name" value="DUF1159"/>
</dbReference>
<evidence type="ECO:0000256" key="1">
    <source>
        <dbReference type="SAM" id="MobiDB-lite"/>
    </source>
</evidence>
<evidence type="ECO:0008006" key="4">
    <source>
        <dbReference type="Google" id="ProtNLM"/>
    </source>
</evidence>
<sequence>MSSIYDERPDFRPGRRRAARPLADIIGPAIEDACRRRGFASSEIVTLWPEIVDSALARRSRPECIKWPRRMPGDDGPRPGTLVVRCDGAGAMVISHQAPVIIERVNALFGWRAVERVRVVQRPPPPEADSGRRRLRPLAPQEDAHLAGMIGEETPAPLASALRRLGRGVIGASPRREPSA</sequence>